<accession>A0A4Q9WD75</accession>
<evidence type="ECO:0000313" key="5">
    <source>
        <dbReference type="Proteomes" id="UP000293637"/>
    </source>
</evidence>
<dbReference type="InterPro" id="IPR001647">
    <property type="entry name" value="HTH_TetR"/>
</dbReference>
<dbReference type="PANTHER" id="PTHR43479:SF7">
    <property type="entry name" value="TETR-FAMILY TRANSCRIPTIONAL REGULATOR"/>
    <property type="match status" value="1"/>
</dbReference>
<sequence length="183" mass="21806">MKNRAKYRIIFNFVHLLEQYPFEAITTKLICAHSNVNRSTFYANFKDKYNLYDIIQNYHKKKYINLLDTLYNDFEDVKSNNMKIHKFFVIVLKYIQRKKAFFHAVFITHPNREIAIEYFQLTKVKYEKILTDYNTTIENKSAFVTYTLGGQTAILLSWLKDGCQESPHKIADILLANTIKLQR</sequence>
<dbReference type="Pfam" id="PF00440">
    <property type="entry name" value="TetR_N"/>
    <property type="match status" value="1"/>
</dbReference>
<evidence type="ECO:0000259" key="3">
    <source>
        <dbReference type="Pfam" id="PF14278"/>
    </source>
</evidence>
<dbReference type="RefSeq" id="WP_002492240.1">
    <property type="nucleotide sequence ID" value="NZ_AP021848.1"/>
</dbReference>
<name>A0A4Q9WD75_STALU</name>
<comment type="caution">
    <text evidence="4">The sequence shown here is derived from an EMBL/GenBank/DDBJ whole genome shotgun (WGS) entry which is preliminary data.</text>
</comment>
<reference evidence="4 5" key="1">
    <citation type="journal article" date="2019" name="Sci. Transl. Med.">
        <title>Quorum sensing between bacterial species on the skin protects against epidermal injury in atopic dermatitis.</title>
        <authorList>
            <person name="Williams M.R."/>
        </authorList>
    </citation>
    <scope>NUCLEOTIDE SEQUENCE [LARGE SCALE GENOMIC DNA]</scope>
    <source>
        <strain evidence="4 5">E7</strain>
    </source>
</reference>
<evidence type="ECO:0000313" key="4">
    <source>
        <dbReference type="EMBL" id="TBW73375.1"/>
    </source>
</evidence>
<dbReference type="GO" id="GO:0003677">
    <property type="term" value="F:DNA binding"/>
    <property type="evidence" value="ECO:0007669"/>
    <property type="project" value="UniProtKB-KW"/>
</dbReference>
<dbReference type="SUPFAM" id="SSF46689">
    <property type="entry name" value="Homeodomain-like"/>
    <property type="match status" value="1"/>
</dbReference>
<dbReference type="Proteomes" id="UP000293637">
    <property type="component" value="Unassembled WGS sequence"/>
</dbReference>
<feature type="domain" description="HTH tetR-type" evidence="2">
    <location>
        <begin position="15"/>
        <end position="52"/>
    </location>
</feature>
<dbReference type="Gene3D" id="1.10.357.10">
    <property type="entry name" value="Tetracycline Repressor, domain 2"/>
    <property type="match status" value="1"/>
</dbReference>
<protein>
    <submittedName>
        <fullName evidence="4">TetR/AcrR family transcriptional regulator</fullName>
    </submittedName>
</protein>
<dbReference type="InterPro" id="IPR039532">
    <property type="entry name" value="TetR_C_Firmicutes"/>
</dbReference>
<dbReference type="Pfam" id="PF14278">
    <property type="entry name" value="TetR_C_8"/>
    <property type="match status" value="1"/>
</dbReference>
<organism evidence="4 5">
    <name type="scientific">Staphylococcus lugdunensis</name>
    <dbReference type="NCBI Taxonomy" id="28035"/>
    <lineage>
        <taxon>Bacteria</taxon>
        <taxon>Bacillati</taxon>
        <taxon>Bacillota</taxon>
        <taxon>Bacilli</taxon>
        <taxon>Bacillales</taxon>
        <taxon>Staphylococcaceae</taxon>
        <taxon>Staphylococcus</taxon>
    </lineage>
</organism>
<dbReference type="AlphaFoldDB" id="A0A4Q9WD75"/>
<evidence type="ECO:0000259" key="2">
    <source>
        <dbReference type="Pfam" id="PF00440"/>
    </source>
</evidence>
<dbReference type="GeneID" id="58091384"/>
<dbReference type="InterPro" id="IPR009057">
    <property type="entry name" value="Homeodomain-like_sf"/>
</dbReference>
<dbReference type="PANTHER" id="PTHR43479">
    <property type="entry name" value="ACREF/ENVCD OPERON REPRESSOR-RELATED"/>
    <property type="match status" value="1"/>
</dbReference>
<evidence type="ECO:0000256" key="1">
    <source>
        <dbReference type="ARBA" id="ARBA00023125"/>
    </source>
</evidence>
<dbReference type="InterPro" id="IPR050624">
    <property type="entry name" value="HTH-type_Tx_Regulator"/>
</dbReference>
<proteinExistence type="predicted"/>
<dbReference type="EMBL" id="SCHB01000001">
    <property type="protein sequence ID" value="TBW73375.1"/>
    <property type="molecule type" value="Genomic_DNA"/>
</dbReference>
<gene>
    <name evidence="4" type="ORF">EQ812_00815</name>
</gene>
<feature type="domain" description="Transcriptional regulator TetR C-terminal Firmicutes type" evidence="3">
    <location>
        <begin position="84"/>
        <end position="175"/>
    </location>
</feature>
<keyword evidence="1" id="KW-0238">DNA-binding</keyword>